<name>A0A6G1FTA7_9PEZI</name>
<keyword evidence="1" id="KW-0472">Membrane</keyword>
<keyword evidence="3" id="KW-1185">Reference proteome</keyword>
<evidence type="ECO:0000313" key="4">
    <source>
        <dbReference type="RefSeq" id="XP_033530601.1"/>
    </source>
</evidence>
<dbReference type="OrthoDB" id="419711at2759"/>
<gene>
    <name evidence="2 4" type="ORF">P152DRAFT_517158</name>
</gene>
<organism evidence="2">
    <name type="scientific">Eremomyces bilateralis CBS 781.70</name>
    <dbReference type="NCBI Taxonomy" id="1392243"/>
    <lineage>
        <taxon>Eukaryota</taxon>
        <taxon>Fungi</taxon>
        <taxon>Dikarya</taxon>
        <taxon>Ascomycota</taxon>
        <taxon>Pezizomycotina</taxon>
        <taxon>Dothideomycetes</taxon>
        <taxon>Dothideomycetes incertae sedis</taxon>
        <taxon>Eremomycetales</taxon>
        <taxon>Eremomycetaceae</taxon>
        <taxon>Eremomyces</taxon>
    </lineage>
</organism>
<feature type="transmembrane region" description="Helical" evidence="1">
    <location>
        <begin position="104"/>
        <end position="129"/>
    </location>
</feature>
<dbReference type="EMBL" id="ML975177">
    <property type="protein sequence ID" value="KAF1808970.1"/>
    <property type="molecule type" value="Genomic_DNA"/>
</dbReference>
<dbReference type="GO" id="GO:0016020">
    <property type="term" value="C:membrane"/>
    <property type="evidence" value="ECO:0007669"/>
    <property type="project" value="TreeGrafter"/>
</dbReference>
<accession>A0A6G1FTA7</accession>
<reference evidence="2 4" key="1">
    <citation type="submission" date="2020-01" db="EMBL/GenBank/DDBJ databases">
        <authorList>
            <consortium name="DOE Joint Genome Institute"/>
            <person name="Haridas S."/>
            <person name="Albert R."/>
            <person name="Binder M."/>
            <person name="Bloem J."/>
            <person name="Labutti K."/>
            <person name="Salamov A."/>
            <person name="Andreopoulos B."/>
            <person name="Baker S.E."/>
            <person name="Barry K."/>
            <person name="Bills G."/>
            <person name="Bluhm B.H."/>
            <person name="Cannon C."/>
            <person name="Castanera R."/>
            <person name="Culley D.E."/>
            <person name="Daum C."/>
            <person name="Ezra D."/>
            <person name="Gonzalez J.B."/>
            <person name="Henrissat B."/>
            <person name="Kuo A."/>
            <person name="Liang C."/>
            <person name="Lipzen A."/>
            <person name="Lutzoni F."/>
            <person name="Magnuson J."/>
            <person name="Mondo S."/>
            <person name="Nolan M."/>
            <person name="Ohm R."/>
            <person name="Pangilinan J."/>
            <person name="Park H.-J."/>
            <person name="Ramirez L."/>
            <person name="Alfaro M."/>
            <person name="Sun H."/>
            <person name="Tritt A."/>
            <person name="Yoshinaga Y."/>
            <person name="Zwiers L.-H."/>
            <person name="Turgeon B.G."/>
            <person name="Goodwin S.B."/>
            <person name="Spatafora J.W."/>
            <person name="Crous P.W."/>
            <person name="Grigoriev I.V."/>
        </authorList>
    </citation>
    <scope>NUCLEOTIDE SEQUENCE</scope>
    <source>
        <strain evidence="2 4">CBS 781.70</strain>
    </source>
</reference>
<feature type="transmembrane region" description="Helical" evidence="1">
    <location>
        <begin position="167"/>
        <end position="190"/>
    </location>
</feature>
<evidence type="ECO:0008006" key="5">
    <source>
        <dbReference type="Google" id="ProtNLM"/>
    </source>
</evidence>
<dbReference type="AlphaFoldDB" id="A0A6G1FTA7"/>
<dbReference type="Proteomes" id="UP000504638">
    <property type="component" value="Unplaced"/>
</dbReference>
<evidence type="ECO:0000313" key="3">
    <source>
        <dbReference type="Proteomes" id="UP000504638"/>
    </source>
</evidence>
<dbReference type="RefSeq" id="XP_033530601.1">
    <property type="nucleotide sequence ID" value="XM_033682991.1"/>
</dbReference>
<reference evidence="4" key="2">
    <citation type="submission" date="2020-04" db="EMBL/GenBank/DDBJ databases">
        <authorList>
            <consortium name="NCBI Genome Project"/>
        </authorList>
    </citation>
    <scope>NUCLEOTIDE SEQUENCE</scope>
    <source>
        <strain evidence="4">CBS 781.70</strain>
    </source>
</reference>
<dbReference type="PANTHER" id="PTHR12242">
    <property type="entry name" value="OS02G0130600 PROTEIN-RELATED"/>
    <property type="match status" value="1"/>
</dbReference>
<feature type="transmembrane region" description="Helical" evidence="1">
    <location>
        <begin position="30"/>
        <end position="50"/>
    </location>
</feature>
<dbReference type="PANTHER" id="PTHR12242:SF1">
    <property type="entry name" value="MYND-TYPE DOMAIN-CONTAINING PROTEIN"/>
    <property type="match status" value="1"/>
</dbReference>
<dbReference type="GeneID" id="54423561"/>
<proteinExistence type="predicted"/>
<keyword evidence="1" id="KW-0812">Transmembrane</keyword>
<feature type="transmembrane region" description="Helical" evidence="1">
    <location>
        <begin position="210"/>
        <end position="238"/>
    </location>
</feature>
<feature type="transmembrane region" description="Helical" evidence="1">
    <location>
        <begin position="70"/>
        <end position="92"/>
    </location>
</feature>
<sequence length="280" mass="31848">MRRWPWLPEPPFDPTHRFHTSWLLSPLHFFLLRALIALYCFVTIFFLLGWRSTHGMDEAARRSFSYFTSLTFWGIAFYYAFAAFHTGSFWFAGKPLLARWPTALQYLHAIFYTTITTFPFVVTIVFWAVLFDTFSTPFDTWSNVTQHALNLLFAVLEILIPRTERPPVVYVAALVVLLALYLGLAYITYATEGFYVYSFLDDGEVGRGGVAGYCVGILVGTVVVYGLVWLVIWVRLVVTEEKWGMAGKMATRRGVVHPGGAEVGEVKDQVEMSESHHSAV</sequence>
<protein>
    <recommendedName>
        <fullName evidence="5">FAR-17a/AIG1-like protein</fullName>
    </recommendedName>
</protein>
<keyword evidence="1" id="KW-1133">Transmembrane helix</keyword>
<evidence type="ECO:0000256" key="1">
    <source>
        <dbReference type="SAM" id="Phobius"/>
    </source>
</evidence>
<reference evidence="4" key="3">
    <citation type="submission" date="2025-04" db="UniProtKB">
        <authorList>
            <consortium name="RefSeq"/>
        </authorList>
    </citation>
    <scope>IDENTIFICATION</scope>
    <source>
        <strain evidence="4">CBS 781.70</strain>
    </source>
</reference>
<evidence type="ECO:0000313" key="2">
    <source>
        <dbReference type="EMBL" id="KAF1808970.1"/>
    </source>
</evidence>